<evidence type="ECO:0000256" key="6">
    <source>
        <dbReference type="ARBA" id="ARBA00023136"/>
    </source>
</evidence>
<name>A0A2W2D7N2_9ACTN</name>
<feature type="transmembrane region" description="Helical" evidence="7">
    <location>
        <begin position="180"/>
        <end position="199"/>
    </location>
</feature>
<keyword evidence="5 7" id="KW-1133">Transmembrane helix</keyword>
<accession>A0A2W2D7N2</accession>
<keyword evidence="6 7" id="KW-0472">Membrane</keyword>
<evidence type="ECO:0000256" key="5">
    <source>
        <dbReference type="ARBA" id="ARBA00022989"/>
    </source>
</evidence>
<protein>
    <submittedName>
        <fullName evidence="10">Peptide ABC transporter permease</fullName>
    </submittedName>
</protein>
<evidence type="ECO:0000256" key="4">
    <source>
        <dbReference type="ARBA" id="ARBA00022692"/>
    </source>
</evidence>
<dbReference type="PANTHER" id="PTHR43386">
    <property type="entry name" value="OLIGOPEPTIDE TRANSPORT SYSTEM PERMEASE PROTEIN APPC"/>
    <property type="match status" value="1"/>
</dbReference>
<feature type="transmembrane region" description="Helical" evidence="7">
    <location>
        <begin position="147"/>
        <end position="168"/>
    </location>
</feature>
<dbReference type="Pfam" id="PF12911">
    <property type="entry name" value="OppC_N"/>
    <property type="match status" value="1"/>
</dbReference>
<feature type="transmembrane region" description="Helical" evidence="7">
    <location>
        <begin position="51"/>
        <end position="72"/>
    </location>
</feature>
<dbReference type="Gene3D" id="1.10.3720.10">
    <property type="entry name" value="MetI-like"/>
    <property type="match status" value="1"/>
</dbReference>
<dbReference type="PROSITE" id="PS50928">
    <property type="entry name" value="ABC_TM1"/>
    <property type="match status" value="1"/>
</dbReference>
<evidence type="ECO:0000256" key="1">
    <source>
        <dbReference type="ARBA" id="ARBA00004651"/>
    </source>
</evidence>
<feature type="domain" description="ABC transmembrane type-1" evidence="9">
    <location>
        <begin position="112"/>
        <end position="306"/>
    </location>
</feature>
<feature type="region of interest" description="Disordered" evidence="8">
    <location>
        <begin position="1"/>
        <end position="36"/>
    </location>
</feature>
<evidence type="ECO:0000259" key="9">
    <source>
        <dbReference type="PROSITE" id="PS50928"/>
    </source>
</evidence>
<keyword evidence="2 7" id="KW-0813">Transport</keyword>
<feature type="transmembrane region" description="Helical" evidence="7">
    <location>
        <begin position="288"/>
        <end position="309"/>
    </location>
</feature>
<evidence type="ECO:0000256" key="2">
    <source>
        <dbReference type="ARBA" id="ARBA00022448"/>
    </source>
</evidence>
<comment type="subcellular location">
    <subcellularLocation>
        <location evidence="1 7">Cell membrane</location>
        <topology evidence="1 7">Multi-pass membrane protein</topology>
    </subcellularLocation>
</comment>
<evidence type="ECO:0000313" key="11">
    <source>
        <dbReference type="Proteomes" id="UP000248749"/>
    </source>
</evidence>
<keyword evidence="11" id="KW-1185">Reference proteome</keyword>
<dbReference type="Proteomes" id="UP000248749">
    <property type="component" value="Unassembled WGS sequence"/>
</dbReference>
<sequence>MSDFETVAASENHTARRGPSGEPGAPNQVGAPQKPRSLAGDAWRDLRRNPIFWISLALVVLVAAMAAFPGLFTANDPRDCLLSRQHAGPSGGALFGYDFQGCDTYSRAVHGARASLLVGALSALLTGLIALTVGMLAGYFGRWVDAVLSRVIDIVLGIPLLLAAIVLLKRVNSDSATVRIGAVIFVLAVLGWTTGARVVRSSVITAKEQDYVAAARMLGAGNGRIMLRHILPNALAPAIVVLTIALGSFIAAEATLSFLGIGLKAPTTSWGIDIDAGRVHMRESATPLVVPSTFLALTVLAFIMLGDAVRDAFDPKLR</sequence>
<dbReference type="InterPro" id="IPR035906">
    <property type="entry name" value="MetI-like_sf"/>
</dbReference>
<dbReference type="AlphaFoldDB" id="A0A2W2D7N2"/>
<proteinExistence type="inferred from homology"/>
<dbReference type="SUPFAM" id="SSF161098">
    <property type="entry name" value="MetI-like"/>
    <property type="match status" value="1"/>
</dbReference>
<dbReference type="GO" id="GO:0005886">
    <property type="term" value="C:plasma membrane"/>
    <property type="evidence" value="ECO:0007669"/>
    <property type="project" value="UniProtKB-SubCell"/>
</dbReference>
<comment type="caution">
    <text evidence="10">The sequence shown here is derived from an EMBL/GenBank/DDBJ whole genome shotgun (WGS) entry which is preliminary data.</text>
</comment>
<dbReference type="EMBL" id="POUB01000272">
    <property type="protein sequence ID" value="PZF88463.1"/>
    <property type="molecule type" value="Genomic_DNA"/>
</dbReference>
<evidence type="ECO:0000256" key="8">
    <source>
        <dbReference type="SAM" id="MobiDB-lite"/>
    </source>
</evidence>
<dbReference type="Pfam" id="PF00528">
    <property type="entry name" value="BPD_transp_1"/>
    <property type="match status" value="1"/>
</dbReference>
<dbReference type="CDD" id="cd06261">
    <property type="entry name" value="TM_PBP2"/>
    <property type="match status" value="1"/>
</dbReference>
<dbReference type="InterPro" id="IPR050366">
    <property type="entry name" value="BP-dependent_transpt_permease"/>
</dbReference>
<comment type="similarity">
    <text evidence="7">Belongs to the binding-protein-dependent transport system permease family.</text>
</comment>
<evidence type="ECO:0000313" key="10">
    <source>
        <dbReference type="EMBL" id="PZF88463.1"/>
    </source>
</evidence>
<evidence type="ECO:0000256" key="7">
    <source>
        <dbReference type="RuleBase" id="RU363032"/>
    </source>
</evidence>
<keyword evidence="4 7" id="KW-0812">Transmembrane</keyword>
<dbReference type="InterPro" id="IPR000515">
    <property type="entry name" value="MetI-like"/>
</dbReference>
<feature type="transmembrane region" description="Helical" evidence="7">
    <location>
        <begin position="234"/>
        <end position="261"/>
    </location>
</feature>
<dbReference type="PANTHER" id="PTHR43386:SF6">
    <property type="entry name" value="ABC TRANSPORTER PERMEASE PROTEIN"/>
    <property type="match status" value="1"/>
</dbReference>
<feature type="transmembrane region" description="Helical" evidence="7">
    <location>
        <begin position="116"/>
        <end position="140"/>
    </location>
</feature>
<dbReference type="RefSeq" id="WP_111136909.1">
    <property type="nucleotide sequence ID" value="NZ_POUB01000272.1"/>
</dbReference>
<dbReference type="GO" id="GO:0055085">
    <property type="term" value="P:transmembrane transport"/>
    <property type="evidence" value="ECO:0007669"/>
    <property type="project" value="InterPro"/>
</dbReference>
<dbReference type="InterPro" id="IPR025966">
    <property type="entry name" value="OppC_N"/>
</dbReference>
<gene>
    <name evidence="10" type="ORF">C1I99_26410</name>
</gene>
<evidence type="ECO:0000256" key="3">
    <source>
        <dbReference type="ARBA" id="ARBA00022475"/>
    </source>
</evidence>
<reference evidence="10 11" key="1">
    <citation type="submission" date="2018-01" db="EMBL/GenBank/DDBJ databases">
        <title>Draft genome sequence of Salinispora sp. 13K206.</title>
        <authorList>
            <person name="Sahin N."/>
            <person name="Saygin H."/>
            <person name="Ay H."/>
        </authorList>
    </citation>
    <scope>NUCLEOTIDE SEQUENCE [LARGE SCALE GENOMIC DNA]</scope>
    <source>
        <strain evidence="10 11">13K206</strain>
    </source>
</reference>
<dbReference type="OrthoDB" id="9812701at2"/>
<organism evidence="10 11">
    <name type="scientific">Micromonospora deserti</name>
    <dbReference type="NCBI Taxonomy" id="2070366"/>
    <lineage>
        <taxon>Bacteria</taxon>
        <taxon>Bacillati</taxon>
        <taxon>Actinomycetota</taxon>
        <taxon>Actinomycetes</taxon>
        <taxon>Micromonosporales</taxon>
        <taxon>Micromonosporaceae</taxon>
        <taxon>Micromonospora</taxon>
    </lineage>
</organism>
<keyword evidence="3" id="KW-1003">Cell membrane</keyword>